<name>A0A1Y5F3L3_9BACT</name>
<organism evidence="2 3">
    <name type="scientific">Halobacteriovorax marinus</name>
    <dbReference type="NCBI Taxonomy" id="97084"/>
    <lineage>
        <taxon>Bacteria</taxon>
        <taxon>Pseudomonadati</taxon>
        <taxon>Bdellovibrionota</taxon>
        <taxon>Bacteriovoracia</taxon>
        <taxon>Bacteriovoracales</taxon>
        <taxon>Halobacteriovoraceae</taxon>
        <taxon>Halobacteriovorax</taxon>
    </lineage>
</organism>
<dbReference type="EMBL" id="MAAO01000010">
    <property type="protein sequence ID" value="OUR94844.1"/>
    <property type="molecule type" value="Genomic_DNA"/>
</dbReference>
<feature type="signal peptide" evidence="1">
    <location>
        <begin position="1"/>
        <end position="20"/>
    </location>
</feature>
<keyword evidence="1" id="KW-0732">Signal</keyword>
<accession>A0A1Y5F3L3</accession>
<sequence>MRRITSKALLLLSLSPLVLASGSNTSVQKVDTGATVLSPSLALSTTLVTNNRDINDDSDAIFEMGLGASISLRSNTGYSFAFSFSGNKDLRNERKFTAGNYSLALSKSLGKPTKYISVGGKINATLPTSENSTKIKQLKTAISAQTPITWDGAQANLEGFSVTYMPKTVVYFHTYETDLNGTSNTQYKLQNFLILDYGFTDKLSGSLTNIYMRNFTYGGHTTDIFAFDQSISYSISKNFGASIGHSIGGNALAADGYSSDVKLYDKELSTYYLSLSFRI</sequence>
<dbReference type="Proteomes" id="UP000196531">
    <property type="component" value="Unassembled WGS sequence"/>
</dbReference>
<evidence type="ECO:0000256" key="1">
    <source>
        <dbReference type="SAM" id="SignalP"/>
    </source>
</evidence>
<dbReference type="AlphaFoldDB" id="A0A1Y5F3L3"/>
<gene>
    <name evidence="2" type="ORF">A9Q84_17200</name>
</gene>
<evidence type="ECO:0000313" key="3">
    <source>
        <dbReference type="Proteomes" id="UP000196531"/>
    </source>
</evidence>
<protein>
    <submittedName>
        <fullName evidence="2">Uncharacterized protein</fullName>
    </submittedName>
</protein>
<evidence type="ECO:0000313" key="2">
    <source>
        <dbReference type="EMBL" id="OUR94844.1"/>
    </source>
</evidence>
<reference evidence="3" key="1">
    <citation type="journal article" date="2017" name="Proc. Natl. Acad. Sci. U.S.A.">
        <title>Simulation of Deepwater Horizon oil plume reveals substrate specialization within a complex community of hydrocarbon-degraders.</title>
        <authorList>
            <person name="Hu P."/>
            <person name="Dubinsky E.A."/>
            <person name="Probst A.J."/>
            <person name="Wang J."/>
            <person name="Sieber C.M.K."/>
            <person name="Tom L.M."/>
            <person name="Gardinali P."/>
            <person name="Banfield J.F."/>
            <person name="Atlas R.M."/>
            <person name="Andersen G.L."/>
        </authorList>
    </citation>
    <scope>NUCLEOTIDE SEQUENCE [LARGE SCALE GENOMIC DNA]</scope>
</reference>
<comment type="caution">
    <text evidence="2">The sequence shown here is derived from an EMBL/GenBank/DDBJ whole genome shotgun (WGS) entry which is preliminary data.</text>
</comment>
<feature type="chain" id="PRO_5012870507" evidence="1">
    <location>
        <begin position="21"/>
        <end position="279"/>
    </location>
</feature>
<proteinExistence type="predicted"/>